<reference evidence="3" key="2">
    <citation type="journal article" date="2009" name="BMC Mol. Biol.">
        <title>Preliminary molecular characterization of the human pathogen Angiostrongylus cantonensis.</title>
        <authorList>
            <person name="He H."/>
            <person name="Cheng M."/>
            <person name="Yang X."/>
            <person name="Meng J."/>
            <person name="He A."/>
            <person name="Zheng X."/>
            <person name="Li Z."/>
            <person name="Guo P."/>
            <person name="Pan Z."/>
            <person name="Zhan X."/>
        </authorList>
    </citation>
    <scope>NUCLEOTIDE SEQUENCE</scope>
</reference>
<sequence>MRLVIILFAALIATALSGLVKRSVSPETAEKEAVHKRTTEIGDDGTDDPCENDDYFYKTWNARPKRAAMKSNDSSVKSSSESDETTAKERQKRSIDLASFESNEGPSTVRPRRSFDSKSSDTSENPSTIRPKRSVNLKPSKSHDDSSKVRPRRSAKLSSSESHETSTATKSKRSVGSDTTEEVTHRAIPEGSKVKRNVNSVSPKSLSSSESNERIITNLPPAGSNPPPLQVQQ</sequence>
<organism evidence="3">
    <name type="scientific">Angiostrongylus cantonensis</name>
    <name type="common">Rat lungworm</name>
    <dbReference type="NCBI Taxonomy" id="6313"/>
    <lineage>
        <taxon>Eukaryota</taxon>
        <taxon>Metazoa</taxon>
        <taxon>Ecdysozoa</taxon>
        <taxon>Nematoda</taxon>
        <taxon>Chromadorea</taxon>
        <taxon>Rhabditida</taxon>
        <taxon>Rhabditina</taxon>
        <taxon>Rhabditomorpha</taxon>
        <taxon>Strongyloidea</taxon>
        <taxon>Metastrongylidae</taxon>
        <taxon>Angiostrongylus</taxon>
    </lineage>
</organism>
<feature type="compositionally biased region" description="Basic and acidic residues" evidence="1">
    <location>
        <begin position="28"/>
        <end position="40"/>
    </location>
</feature>
<evidence type="ECO:0000256" key="2">
    <source>
        <dbReference type="SAM" id="SignalP"/>
    </source>
</evidence>
<accession>C7BVT0</accession>
<dbReference type="AlphaFoldDB" id="C7BVT0"/>
<proteinExistence type="evidence at transcript level"/>
<feature type="compositionally biased region" description="Low complexity" evidence="1">
    <location>
        <begin position="156"/>
        <end position="169"/>
    </location>
</feature>
<feature type="compositionally biased region" description="Basic and acidic residues" evidence="1">
    <location>
        <begin position="85"/>
        <end position="95"/>
    </location>
</feature>
<feature type="compositionally biased region" description="Acidic residues" evidence="1">
    <location>
        <begin position="41"/>
        <end position="54"/>
    </location>
</feature>
<name>C7BVT0_ANGCA</name>
<protein>
    <submittedName>
        <fullName evidence="3">Uncharacterized protein</fullName>
    </submittedName>
</protein>
<feature type="compositionally biased region" description="Low complexity" evidence="1">
    <location>
        <begin position="70"/>
        <end position="79"/>
    </location>
</feature>
<feature type="compositionally biased region" description="Pro residues" evidence="1">
    <location>
        <begin position="223"/>
        <end position="233"/>
    </location>
</feature>
<reference evidence="3" key="1">
    <citation type="submission" date="2008-08" db="EMBL/GenBank/DDBJ databases">
        <authorList>
            <person name="Zhan X.M."/>
        </authorList>
    </citation>
    <scope>NUCLEOTIDE SEQUENCE</scope>
</reference>
<feature type="signal peptide" evidence="2">
    <location>
        <begin position="1"/>
        <end position="17"/>
    </location>
</feature>
<feature type="chain" id="PRO_5002975411" evidence="2">
    <location>
        <begin position="18"/>
        <end position="233"/>
    </location>
</feature>
<evidence type="ECO:0000313" key="3">
    <source>
        <dbReference type="EMBL" id="CAR63595.1"/>
    </source>
</evidence>
<keyword evidence="2" id="KW-0732">Signal</keyword>
<dbReference type="EMBL" id="FM207734">
    <property type="protein sequence ID" value="CAR63595.1"/>
    <property type="molecule type" value="mRNA"/>
</dbReference>
<feature type="compositionally biased region" description="Low complexity" evidence="1">
    <location>
        <begin position="200"/>
        <end position="210"/>
    </location>
</feature>
<feature type="region of interest" description="Disordered" evidence="1">
    <location>
        <begin position="22"/>
        <end position="233"/>
    </location>
</feature>
<evidence type="ECO:0000256" key="1">
    <source>
        <dbReference type="SAM" id="MobiDB-lite"/>
    </source>
</evidence>